<sequence length="539" mass="57018">MAATALGMNNLTTLIKRLEAATSRLEDIASSTHGFDNALPASVPGSAKAVGTPDLPTLSETVSQPTPRAVVAPLPSSLVDMDELIETEVKTFVAASNGLDPLLAEQSAAVAKGFADQRKFLLITTKAKKPDMQSQTFADLLKGLQQDFTTATDIKDSNRGSPVKEHLAMVAEGISTLQWLLMDGKPADFVGDTIGGAEMYGNRVLKAFKDGDQAHVKFVRSYYALLKALQAYIKKHYPTGVTWNANGVDAAQAMRDVDSTPGAGPSLPPPASGAPPPPPPPLPKFDNAPPPPPLPSASQAKSGGDMGAVFDQLNRGSDVTAGLRKVDKSEMTHKNPSLRAGSTVPDRGDISRSKSPGPQVKPKPSSMRHASSASVPKKEGSKTLDGNKWLIEHFDSPSAPIEVDVTISQSILISRCKNTTILLRGKANALSIDNSPRTQLLVDTLVSAVDVIKSPNFAIQITGSAPTILLDQVDGASIYLGKSSLDTEVFTSKCSSVNVILPPSEENEEDDGVEVPLPEQIRTFVKNGKLVSEIVEHSG</sequence>
<dbReference type="SUPFAM" id="SSF101278">
    <property type="entry name" value="N-terminal domain of adenylylcyclase associated protein, CAP"/>
    <property type="match status" value="1"/>
</dbReference>
<gene>
    <name evidence="8" type="ORF">K489DRAFT_327912</name>
</gene>
<dbReference type="FunFam" id="1.25.40.330:FF:000001">
    <property type="entry name" value="Adenylyl cyclase-associated protein"/>
    <property type="match status" value="1"/>
</dbReference>
<dbReference type="PROSITE" id="PS51329">
    <property type="entry name" value="C_CAP_COFACTOR_C"/>
    <property type="match status" value="1"/>
</dbReference>
<evidence type="ECO:0000313" key="7">
    <source>
        <dbReference type="Proteomes" id="UP000504637"/>
    </source>
</evidence>
<dbReference type="GO" id="GO:0003779">
    <property type="term" value="F:actin binding"/>
    <property type="evidence" value="ECO:0007669"/>
    <property type="project" value="InterPro"/>
</dbReference>
<dbReference type="InterPro" id="IPR006599">
    <property type="entry name" value="CARP_motif"/>
</dbReference>
<dbReference type="SMART" id="SM00673">
    <property type="entry name" value="CARP"/>
    <property type="match status" value="2"/>
</dbReference>
<feature type="compositionally biased region" description="Pro residues" evidence="5">
    <location>
        <begin position="266"/>
        <end position="295"/>
    </location>
</feature>
<dbReference type="Pfam" id="PF01213">
    <property type="entry name" value="CAP_N-CM"/>
    <property type="match status" value="1"/>
</dbReference>
<dbReference type="InterPro" id="IPR036223">
    <property type="entry name" value="CAP_C_sf"/>
</dbReference>
<comment type="similarity">
    <text evidence="1 4">Belongs to the CAP family.</text>
</comment>
<dbReference type="PANTHER" id="PTHR10652">
    <property type="entry name" value="ADENYLYL CYCLASE-ASSOCIATED PROTEIN"/>
    <property type="match status" value="1"/>
</dbReference>
<dbReference type="InterPro" id="IPR013992">
    <property type="entry name" value="Adenylate_cyclase-assoc_CAP_N"/>
</dbReference>
<dbReference type="Gene3D" id="1.25.40.330">
    <property type="entry name" value="Adenylate cyclase-associated CAP, N-terminal domain"/>
    <property type="match status" value="1"/>
</dbReference>
<dbReference type="SUPFAM" id="SSF69340">
    <property type="entry name" value="C-terminal domain of adenylylcyclase associated protein"/>
    <property type="match status" value="1"/>
</dbReference>
<dbReference type="Gene3D" id="2.160.20.70">
    <property type="match status" value="1"/>
</dbReference>
<dbReference type="InterPro" id="IPR036222">
    <property type="entry name" value="CAP_N_sf"/>
</dbReference>
<dbReference type="AlphaFoldDB" id="A0A6J3LUH0"/>
<reference evidence="8" key="2">
    <citation type="submission" date="2020-04" db="EMBL/GenBank/DDBJ databases">
        <authorList>
            <consortium name="NCBI Genome Project"/>
        </authorList>
    </citation>
    <scope>NUCLEOTIDE SEQUENCE</scope>
    <source>
        <strain evidence="8">CBS 342.82</strain>
    </source>
</reference>
<feature type="domain" description="C-CAP/cofactor C-like" evidence="6">
    <location>
        <begin position="376"/>
        <end position="517"/>
    </location>
</feature>
<dbReference type="GO" id="GO:0008179">
    <property type="term" value="F:adenylate cyclase binding"/>
    <property type="evidence" value="ECO:0007669"/>
    <property type="project" value="TreeGrafter"/>
</dbReference>
<proteinExistence type="inferred from homology"/>
<evidence type="ECO:0000256" key="4">
    <source>
        <dbReference type="RuleBase" id="RU000647"/>
    </source>
</evidence>
<accession>A0A6J3LUH0</accession>
<dbReference type="FunFam" id="2.160.20.70:FF:000008">
    <property type="entry name" value="Adenylyl cyclase-associated protein"/>
    <property type="match status" value="1"/>
</dbReference>
<dbReference type="PROSITE" id="PS01088">
    <property type="entry name" value="CAP_1"/>
    <property type="match status" value="1"/>
</dbReference>
<evidence type="ECO:0000256" key="1">
    <source>
        <dbReference type="ARBA" id="ARBA00007659"/>
    </source>
</evidence>
<evidence type="ECO:0000256" key="2">
    <source>
        <dbReference type="ARBA" id="ARBA00054756"/>
    </source>
</evidence>
<dbReference type="GO" id="GO:0019933">
    <property type="term" value="P:cAMP-mediated signaling"/>
    <property type="evidence" value="ECO:0007669"/>
    <property type="project" value="TreeGrafter"/>
</dbReference>
<dbReference type="InterPro" id="IPR017901">
    <property type="entry name" value="C-CAP_CF_C-like"/>
</dbReference>
<evidence type="ECO:0000259" key="6">
    <source>
        <dbReference type="PROSITE" id="PS51329"/>
    </source>
</evidence>
<keyword evidence="7" id="KW-1185">Reference proteome</keyword>
<evidence type="ECO:0000256" key="3">
    <source>
        <dbReference type="ARBA" id="ARBA00072052"/>
    </source>
</evidence>
<evidence type="ECO:0000313" key="8">
    <source>
        <dbReference type="RefSeq" id="XP_033455303.1"/>
    </source>
</evidence>
<reference evidence="8" key="3">
    <citation type="submission" date="2025-08" db="UniProtKB">
        <authorList>
            <consortium name="RefSeq"/>
        </authorList>
    </citation>
    <scope>IDENTIFICATION</scope>
    <source>
        <strain evidence="8">CBS 342.82</strain>
    </source>
</reference>
<dbReference type="RefSeq" id="XP_033455303.1">
    <property type="nucleotide sequence ID" value="XM_033602024.1"/>
</dbReference>
<dbReference type="InterPro" id="IPR053950">
    <property type="entry name" value="CAP_N"/>
</dbReference>
<dbReference type="InterPro" id="IPR018106">
    <property type="entry name" value="CAP_CS_N"/>
</dbReference>
<feature type="compositionally biased region" description="Basic and acidic residues" evidence="5">
    <location>
        <begin position="324"/>
        <end position="333"/>
    </location>
</feature>
<dbReference type="InterPro" id="IPR016098">
    <property type="entry name" value="CAP/MinC_C"/>
</dbReference>
<dbReference type="PANTHER" id="PTHR10652:SF0">
    <property type="entry name" value="ADENYLYL CYCLASE-ASSOCIATED PROTEIN"/>
    <property type="match status" value="1"/>
</dbReference>
<dbReference type="Pfam" id="PF21938">
    <property type="entry name" value="CAP_N"/>
    <property type="match status" value="1"/>
</dbReference>
<dbReference type="GO" id="GO:0005737">
    <property type="term" value="C:cytoplasm"/>
    <property type="evidence" value="ECO:0007669"/>
    <property type="project" value="TreeGrafter"/>
</dbReference>
<dbReference type="Proteomes" id="UP000504637">
    <property type="component" value="Unplaced"/>
</dbReference>
<dbReference type="Pfam" id="PF08603">
    <property type="entry name" value="CAP_C"/>
    <property type="match status" value="1"/>
</dbReference>
<dbReference type="InterPro" id="IPR001837">
    <property type="entry name" value="Adenylate_cyclase-assoc_CAP"/>
</dbReference>
<protein>
    <recommendedName>
        <fullName evidence="3 4">Adenylyl cyclase-associated protein</fullName>
    </recommendedName>
</protein>
<name>A0A6J3LUH0_9PEZI</name>
<dbReference type="GO" id="GO:0007015">
    <property type="term" value="P:actin filament organization"/>
    <property type="evidence" value="ECO:0007669"/>
    <property type="project" value="TreeGrafter"/>
</dbReference>
<evidence type="ECO:0000256" key="5">
    <source>
        <dbReference type="SAM" id="MobiDB-lite"/>
    </source>
</evidence>
<reference evidence="8" key="1">
    <citation type="submission" date="2020-01" db="EMBL/GenBank/DDBJ databases">
        <authorList>
            <consortium name="DOE Joint Genome Institute"/>
            <person name="Haridas S."/>
            <person name="Albert R."/>
            <person name="Binder M."/>
            <person name="Bloem J."/>
            <person name="Labutti K."/>
            <person name="Salamov A."/>
            <person name="Andreopoulos B."/>
            <person name="Baker S.E."/>
            <person name="Barry K."/>
            <person name="Bills G."/>
            <person name="Bluhm B.H."/>
            <person name="Cannon C."/>
            <person name="Castanera R."/>
            <person name="Culley D.E."/>
            <person name="Daum C."/>
            <person name="Ezra D."/>
            <person name="Gonzalez J.B."/>
            <person name="Henrissat B."/>
            <person name="Kuo A."/>
            <person name="Liang C."/>
            <person name="Lipzen A."/>
            <person name="Lutzoni F."/>
            <person name="Magnuson J."/>
            <person name="Mondo S."/>
            <person name="Nolan M."/>
            <person name="Ohm R."/>
            <person name="Pangilinan J."/>
            <person name="Park H.-J."/>
            <person name="Ramirez L."/>
            <person name="Alfaro M."/>
            <person name="Sun H."/>
            <person name="Tritt A."/>
            <person name="Yoshinaga Y."/>
            <person name="Zwiers L.-H."/>
            <person name="Turgeon B.G."/>
            <person name="Goodwin S.B."/>
            <person name="Spatafora J.W."/>
            <person name="Crous P.W."/>
            <person name="Grigoriev I.V."/>
        </authorList>
    </citation>
    <scope>NUCLEOTIDE SEQUENCE</scope>
    <source>
        <strain evidence="8">CBS 342.82</strain>
    </source>
</reference>
<organism evidence="8">
    <name type="scientific">Dissoconium aciculare CBS 342.82</name>
    <dbReference type="NCBI Taxonomy" id="1314786"/>
    <lineage>
        <taxon>Eukaryota</taxon>
        <taxon>Fungi</taxon>
        <taxon>Dikarya</taxon>
        <taxon>Ascomycota</taxon>
        <taxon>Pezizomycotina</taxon>
        <taxon>Dothideomycetes</taxon>
        <taxon>Dothideomycetidae</taxon>
        <taxon>Mycosphaerellales</taxon>
        <taxon>Dissoconiaceae</taxon>
        <taxon>Dissoconium</taxon>
    </lineage>
</organism>
<dbReference type="GeneID" id="54359824"/>
<dbReference type="OrthoDB" id="77251at2759"/>
<dbReference type="InterPro" id="IPR013912">
    <property type="entry name" value="Adenylate_cyclase-assoc_CAP_C"/>
</dbReference>
<feature type="region of interest" description="Disordered" evidence="5">
    <location>
        <begin position="256"/>
        <end position="382"/>
    </location>
</feature>
<comment type="function">
    <text evidence="2">The N-terminal domain binds to adenylyl cyclase, thereby enabling adenylyl cyclase to be activated by upstream regulatory signals, such as Ras. The C-terminal domain is required for normal cellular morphology and growth control.</text>
</comment>